<reference evidence="5 6" key="1">
    <citation type="submission" date="2019-03" db="EMBL/GenBank/DDBJ databases">
        <title>Genomic Encyclopedia of Type Strains, Phase IV (KMG-IV): sequencing the most valuable type-strain genomes for metagenomic binning, comparative biology and taxonomic classification.</title>
        <authorList>
            <person name="Goeker M."/>
        </authorList>
    </citation>
    <scope>NUCLEOTIDE SEQUENCE [LARGE SCALE GENOMIC DNA]</scope>
    <source>
        <strain evidence="5 6">DSM 45934</strain>
    </source>
</reference>
<comment type="subcellular location">
    <subcellularLocation>
        <location evidence="1">Cytoplasm</location>
    </subcellularLocation>
</comment>
<name>A0A4R2K4Y3_9PSEU</name>
<keyword evidence="6" id="KW-1185">Reference proteome</keyword>
<evidence type="ECO:0000313" key="5">
    <source>
        <dbReference type="EMBL" id="TCO64886.1"/>
    </source>
</evidence>
<comment type="caution">
    <text evidence="5">The sequence shown here is derived from an EMBL/GenBank/DDBJ whole genome shotgun (WGS) entry which is preliminary data.</text>
</comment>
<dbReference type="RefSeq" id="WP_132110908.1">
    <property type="nucleotide sequence ID" value="NZ_SLWS01000001.1"/>
</dbReference>
<organism evidence="5 6">
    <name type="scientific">Actinocrispum wychmicini</name>
    <dbReference type="NCBI Taxonomy" id="1213861"/>
    <lineage>
        <taxon>Bacteria</taxon>
        <taxon>Bacillati</taxon>
        <taxon>Actinomycetota</taxon>
        <taxon>Actinomycetes</taxon>
        <taxon>Pseudonocardiales</taxon>
        <taxon>Pseudonocardiaceae</taxon>
        <taxon>Actinocrispum</taxon>
    </lineage>
</organism>
<evidence type="ECO:0000256" key="2">
    <source>
        <dbReference type="ARBA" id="ARBA00006411"/>
    </source>
</evidence>
<keyword evidence="3" id="KW-0963">Cytoplasm</keyword>
<comment type="similarity">
    <text evidence="2">Belongs to the EspG family.</text>
</comment>
<evidence type="ECO:0000256" key="3">
    <source>
        <dbReference type="ARBA" id="ARBA00022490"/>
    </source>
</evidence>
<evidence type="ECO:0000313" key="6">
    <source>
        <dbReference type="Proteomes" id="UP000295680"/>
    </source>
</evidence>
<protein>
    <submittedName>
        <fullName evidence="5">ESAT-6 protein secretion system EspG family protein</fullName>
    </submittedName>
</protein>
<dbReference type="AlphaFoldDB" id="A0A4R2K4Y3"/>
<proteinExistence type="inferred from homology"/>
<gene>
    <name evidence="5" type="ORF">EV192_101670</name>
</gene>
<evidence type="ECO:0000256" key="1">
    <source>
        <dbReference type="ARBA" id="ARBA00004496"/>
    </source>
</evidence>
<keyword evidence="4" id="KW-0143">Chaperone</keyword>
<dbReference type="OrthoDB" id="3679349at2"/>
<dbReference type="EMBL" id="SLWS01000001">
    <property type="protein sequence ID" value="TCO64886.1"/>
    <property type="molecule type" value="Genomic_DNA"/>
</dbReference>
<sequence>MSLVLSALEFDVVWESERLPARHVALDVPSPGRTHTERAGLVKQAWAELESRGLAKGGRAVAEVADQVALLAHPEVSVDVWVWADRPVKAFAAQSGRQAALAVVDEGKVWLIPARSTALAESAVSVAGDMPAGGGRSVSVPNDVIVAADNEAKADTKRFITALEAKGVTLSDAQAVAAMLAGMTTRGQFGVERRHRDQRVVRADRVVAFHDTPDGRYLDLVRPSTDGRQWCTVTPADNQRLASCVWELLEEIS</sequence>
<accession>A0A4R2K4Y3</accession>
<dbReference type="Pfam" id="PF14011">
    <property type="entry name" value="ESX-1_EspG"/>
    <property type="match status" value="1"/>
</dbReference>
<evidence type="ECO:0000256" key="4">
    <source>
        <dbReference type="ARBA" id="ARBA00023186"/>
    </source>
</evidence>
<dbReference type="InterPro" id="IPR025734">
    <property type="entry name" value="EspG"/>
</dbReference>
<dbReference type="Proteomes" id="UP000295680">
    <property type="component" value="Unassembled WGS sequence"/>
</dbReference>